<organism evidence="2 3">
    <name type="scientific">Geodia barretti</name>
    <name type="common">Barrett's horny sponge</name>
    <dbReference type="NCBI Taxonomy" id="519541"/>
    <lineage>
        <taxon>Eukaryota</taxon>
        <taxon>Metazoa</taxon>
        <taxon>Porifera</taxon>
        <taxon>Demospongiae</taxon>
        <taxon>Heteroscleromorpha</taxon>
        <taxon>Tetractinellida</taxon>
        <taxon>Astrophorina</taxon>
        <taxon>Geodiidae</taxon>
        <taxon>Geodia</taxon>
    </lineage>
</organism>
<comment type="caution">
    <text evidence="2">The sequence shown here is derived from an EMBL/GenBank/DDBJ whole genome shotgun (WGS) entry which is preliminary data.</text>
</comment>
<gene>
    <name evidence="2" type="ORF">GBAR_LOCUS5164</name>
</gene>
<protein>
    <submittedName>
        <fullName evidence="2">Uncharacterized protein</fullName>
    </submittedName>
</protein>
<name>A0AA35W4P6_GEOBA</name>
<evidence type="ECO:0000313" key="3">
    <source>
        <dbReference type="Proteomes" id="UP001174909"/>
    </source>
</evidence>
<proteinExistence type="predicted"/>
<reference evidence="2" key="1">
    <citation type="submission" date="2023-03" db="EMBL/GenBank/DDBJ databases">
        <authorList>
            <person name="Steffen K."/>
            <person name="Cardenas P."/>
        </authorList>
    </citation>
    <scope>NUCLEOTIDE SEQUENCE</scope>
</reference>
<feature type="region of interest" description="Disordered" evidence="1">
    <location>
        <begin position="81"/>
        <end position="110"/>
    </location>
</feature>
<feature type="non-terminal residue" evidence="2">
    <location>
        <position position="1"/>
    </location>
</feature>
<keyword evidence="3" id="KW-1185">Reference proteome</keyword>
<accession>A0AA35W4P6</accession>
<sequence>RSVTDREEVARLTAKCASQDQRLAEELTALSQKHSTELNQLRSQLSKMARDNSPALKQTETKCGARLEGNQKSLEEILRPARGMPTASGLSHHLTRNGSTREKATHTPTL</sequence>
<evidence type="ECO:0000256" key="1">
    <source>
        <dbReference type="SAM" id="MobiDB-lite"/>
    </source>
</evidence>
<dbReference type="AlphaFoldDB" id="A0AA35W4P6"/>
<dbReference type="EMBL" id="CASHTH010000766">
    <property type="protein sequence ID" value="CAI8007359.1"/>
    <property type="molecule type" value="Genomic_DNA"/>
</dbReference>
<dbReference type="Proteomes" id="UP001174909">
    <property type="component" value="Unassembled WGS sequence"/>
</dbReference>
<evidence type="ECO:0000313" key="2">
    <source>
        <dbReference type="EMBL" id="CAI8007359.1"/>
    </source>
</evidence>
<feature type="compositionally biased region" description="Basic and acidic residues" evidence="1">
    <location>
        <begin position="99"/>
        <end position="110"/>
    </location>
</feature>